<reference evidence="7" key="1">
    <citation type="journal article" date="2014" name="Front. Microbiol.">
        <title>High frequency of phylogenetically diverse reductive dehalogenase-homologous genes in deep subseafloor sedimentary metagenomes.</title>
        <authorList>
            <person name="Kawai M."/>
            <person name="Futagami T."/>
            <person name="Toyoda A."/>
            <person name="Takaki Y."/>
            <person name="Nishi S."/>
            <person name="Hori S."/>
            <person name="Arai W."/>
            <person name="Tsubouchi T."/>
            <person name="Morono Y."/>
            <person name="Uchiyama I."/>
            <person name="Ito T."/>
            <person name="Fujiyama A."/>
            <person name="Inagaki F."/>
            <person name="Takami H."/>
        </authorList>
    </citation>
    <scope>NUCLEOTIDE SEQUENCE</scope>
    <source>
        <strain evidence="7">Expedition CK06-06</strain>
    </source>
</reference>
<gene>
    <name evidence="7" type="ORF">S12H4_41740</name>
</gene>
<keyword evidence="3 6" id="KW-0812">Transmembrane</keyword>
<evidence type="ECO:0000256" key="1">
    <source>
        <dbReference type="ARBA" id="ARBA00022475"/>
    </source>
</evidence>
<dbReference type="PANTHER" id="PTHR30589:SF0">
    <property type="entry name" value="PHOSPHATIDYLGLYCEROL--PROLIPOPROTEIN DIACYLGLYCERYL TRANSFERASE"/>
    <property type="match status" value="1"/>
</dbReference>
<feature type="transmembrane region" description="Helical" evidence="6">
    <location>
        <begin position="151"/>
        <end position="170"/>
    </location>
</feature>
<dbReference type="GO" id="GO:0008961">
    <property type="term" value="F:phosphatidylglycerol-prolipoprotein diacylglyceryl transferase activity"/>
    <property type="evidence" value="ECO:0007669"/>
    <property type="project" value="InterPro"/>
</dbReference>
<keyword evidence="5 6" id="KW-0472">Membrane</keyword>
<dbReference type="GO" id="GO:0042158">
    <property type="term" value="P:lipoprotein biosynthetic process"/>
    <property type="evidence" value="ECO:0007669"/>
    <property type="project" value="InterPro"/>
</dbReference>
<keyword evidence="2" id="KW-0808">Transferase</keyword>
<dbReference type="GO" id="GO:0005886">
    <property type="term" value="C:plasma membrane"/>
    <property type="evidence" value="ECO:0007669"/>
    <property type="project" value="InterPro"/>
</dbReference>
<keyword evidence="1" id="KW-1003">Cell membrane</keyword>
<keyword evidence="4 6" id="KW-1133">Transmembrane helix</keyword>
<protein>
    <recommendedName>
        <fullName evidence="8">Prolipoprotein diacylglyceryl transferase</fullName>
    </recommendedName>
</protein>
<evidence type="ECO:0008006" key="8">
    <source>
        <dbReference type="Google" id="ProtNLM"/>
    </source>
</evidence>
<comment type="caution">
    <text evidence="7">The sequence shown here is derived from an EMBL/GenBank/DDBJ whole genome shotgun (WGS) entry which is preliminary data.</text>
</comment>
<dbReference type="PANTHER" id="PTHR30589">
    <property type="entry name" value="PROLIPOPROTEIN DIACYLGLYCERYL TRANSFERASE"/>
    <property type="match status" value="1"/>
</dbReference>
<sequence>VRRYIDILAIGLMLALVPGRIGCFLNGCCYGRPTNLPWGVRFPYESLPYNSQINPDPKRNRADPQLQLPADYFSFTDSDQKRYPKAFEDLTDEQKNEVTRGRYRGLPVHPTQLYSSAAGGFWCFLLYLFWRRAQKARRSGGAGRLFTKPGQTFALMLIFYGVSRFCMEFLRDDNPFEFAGLTISQNIAVVIILLGAALMAVFQKMKPLAGRS</sequence>
<evidence type="ECO:0000256" key="6">
    <source>
        <dbReference type="SAM" id="Phobius"/>
    </source>
</evidence>
<feature type="non-terminal residue" evidence="7">
    <location>
        <position position="1"/>
    </location>
</feature>
<evidence type="ECO:0000256" key="2">
    <source>
        <dbReference type="ARBA" id="ARBA00022679"/>
    </source>
</evidence>
<dbReference type="EMBL" id="BARW01025466">
    <property type="protein sequence ID" value="GAJ08896.1"/>
    <property type="molecule type" value="Genomic_DNA"/>
</dbReference>
<organism evidence="7">
    <name type="scientific">marine sediment metagenome</name>
    <dbReference type="NCBI Taxonomy" id="412755"/>
    <lineage>
        <taxon>unclassified sequences</taxon>
        <taxon>metagenomes</taxon>
        <taxon>ecological metagenomes</taxon>
    </lineage>
</organism>
<feature type="transmembrane region" description="Helical" evidence="6">
    <location>
        <begin position="182"/>
        <end position="202"/>
    </location>
</feature>
<evidence type="ECO:0000256" key="5">
    <source>
        <dbReference type="ARBA" id="ARBA00023136"/>
    </source>
</evidence>
<name>X1V864_9ZZZZ</name>
<evidence type="ECO:0000256" key="3">
    <source>
        <dbReference type="ARBA" id="ARBA00022692"/>
    </source>
</evidence>
<dbReference type="AlphaFoldDB" id="X1V864"/>
<feature type="transmembrane region" description="Helical" evidence="6">
    <location>
        <begin position="7"/>
        <end position="27"/>
    </location>
</feature>
<feature type="transmembrane region" description="Helical" evidence="6">
    <location>
        <begin position="113"/>
        <end position="130"/>
    </location>
</feature>
<evidence type="ECO:0000256" key="4">
    <source>
        <dbReference type="ARBA" id="ARBA00022989"/>
    </source>
</evidence>
<evidence type="ECO:0000313" key="7">
    <source>
        <dbReference type="EMBL" id="GAJ08896.1"/>
    </source>
</evidence>
<dbReference type="Pfam" id="PF01790">
    <property type="entry name" value="LGT"/>
    <property type="match status" value="1"/>
</dbReference>
<accession>X1V864</accession>
<dbReference type="InterPro" id="IPR001640">
    <property type="entry name" value="Lgt"/>
</dbReference>
<proteinExistence type="predicted"/>